<proteinExistence type="predicted"/>
<protein>
    <submittedName>
        <fullName evidence="2">Uncharacterized protein</fullName>
    </submittedName>
</protein>
<evidence type="ECO:0000256" key="1">
    <source>
        <dbReference type="SAM" id="MobiDB-lite"/>
    </source>
</evidence>
<accession>A0AAE0KAK5</accession>
<evidence type="ECO:0000313" key="3">
    <source>
        <dbReference type="Proteomes" id="UP001287356"/>
    </source>
</evidence>
<feature type="compositionally biased region" description="Low complexity" evidence="1">
    <location>
        <begin position="272"/>
        <end position="296"/>
    </location>
</feature>
<keyword evidence="3" id="KW-1185">Reference proteome</keyword>
<evidence type="ECO:0000313" key="2">
    <source>
        <dbReference type="EMBL" id="KAK3373134.1"/>
    </source>
</evidence>
<dbReference type="AlphaFoldDB" id="A0AAE0KAK5"/>
<feature type="region of interest" description="Disordered" evidence="1">
    <location>
        <begin position="197"/>
        <end position="217"/>
    </location>
</feature>
<dbReference type="EMBL" id="JAULSN010000004">
    <property type="protein sequence ID" value="KAK3373134.1"/>
    <property type="molecule type" value="Genomic_DNA"/>
</dbReference>
<name>A0AAE0KAK5_9PEZI</name>
<sequence length="482" mass="52169">MISPSTSHLQLEHQLMDPETTEHSAGDSDATIFSLRGEAMVSTYTRAKIASYRRHIMAETWKANLLARLEVASAAFEGDGLSNCRRANILAFKKFTAAEAQRSGGEKLMVQLAALSSVELQLFAIANTAKQLADLSLFRASYVKTYVTHNPPSKQEHKTIIGHLIYRDRRADLPAVLRCKIVPHLYAERVTLVPGQGVLVQHPPPPPPPPPPQADRVDLDLRVPAPVRPIPPHMETPSGASIFLPLYTSRSTSTSTPASTLRHPLPSSAPKNASINTGTSTSNNTHTNTRNDNTSTGTSNEPATVRPRHLKVDFLSTLLSQAYVAMYSARELAGMVQLRTDNIEFTLQARGRYHSSVICVPGMPTNFRVILDRQALGCQRGVDANSTRVLMSPGDLAALLPHGPATAFIHIHYGVIVYAGSNCEIVWDSREVPAFTSQLAAMGCWIQTVRHVLDGLPRMLPTAAARTATAGVAGVPTPPAGS</sequence>
<comment type="caution">
    <text evidence="2">The sequence shown here is derived from an EMBL/GenBank/DDBJ whole genome shotgun (WGS) entry which is preliminary data.</text>
</comment>
<organism evidence="2 3">
    <name type="scientific">Lasiosphaeria ovina</name>
    <dbReference type="NCBI Taxonomy" id="92902"/>
    <lineage>
        <taxon>Eukaryota</taxon>
        <taxon>Fungi</taxon>
        <taxon>Dikarya</taxon>
        <taxon>Ascomycota</taxon>
        <taxon>Pezizomycotina</taxon>
        <taxon>Sordariomycetes</taxon>
        <taxon>Sordariomycetidae</taxon>
        <taxon>Sordariales</taxon>
        <taxon>Lasiosphaeriaceae</taxon>
        <taxon>Lasiosphaeria</taxon>
    </lineage>
</organism>
<gene>
    <name evidence="2" type="ORF">B0T24DRAFT_702552</name>
</gene>
<feature type="compositionally biased region" description="Pro residues" evidence="1">
    <location>
        <begin position="202"/>
        <end position="213"/>
    </location>
</feature>
<dbReference type="Proteomes" id="UP001287356">
    <property type="component" value="Unassembled WGS sequence"/>
</dbReference>
<reference evidence="2" key="1">
    <citation type="journal article" date="2023" name="Mol. Phylogenet. Evol.">
        <title>Genome-scale phylogeny and comparative genomics of the fungal order Sordariales.</title>
        <authorList>
            <person name="Hensen N."/>
            <person name="Bonometti L."/>
            <person name="Westerberg I."/>
            <person name="Brannstrom I.O."/>
            <person name="Guillou S."/>
            <person name="Cros-Aarteil S."/>
            <person name="Calhoun S."/>
            <person name="Haridas S."/>
            <person name="Kuo A."/>
            <person name="Mondo S."/>
            <person name="Pangilinan J."/>
            <person name="Riley R."/>
            <person name="LaButti K."/>
            <person name="Andreopoulos B."/>
            <person name="Lipzen A."/>
            <person name="Chen C."/>
            <person name="Yan M."/>
            <person name="Daum C."/>
            <person name="Ng V."/>
            <person name="Clum A."/>
            <person name="Steindorff A."/>
            <person name="Ohm R.A."/>
            <person name="Martin F."/>
            <person name="Silar P."/>
            <person name="Natvig D.O."/>
            <person name="Lalanne C."/>
            <person name="Gautier V."/>
            <person name="Ament-Velasquez S.L."/>
            <person name="Kruys A."/>
            <person name="Hutchinson M.I."/>
            <person name="Powell A.J."/>
            <person name="Barry K."/>
            <person name="Miller A.N."/>
            <person name="Grigoriev I.V."/>
            <person name="Debuchy R."/>
            <person name="Gladieux P."/>
            <person name="Hiltunen Thoren M."/>
            <person name="Johannesson H."/>
        </authorList>
    </citation>
    <scope>NUCLEOTIDE SEQUENCE</scope>
    <source>
        <strain evidence="2">CBS 958.72</strain>
    </source>
</reference>
<reference evidence="2" key="2">
    <citation type="submission" date="2023-06" db="EMBL/GenBank/DDBJ databases">
        <authorList>
            <consortium name="Lawrence Berkeley National Laboratory"/>
            <person name="Haridas S."/>
            <person name="Hensen N."/>
            <person name="Bonometti L."/>
            <person name="Westerberg I."/>
            <person name="Brannstrom I.O."/>
            <person name="Guillou S."/>
            <person name="Cros-Aarteil S."/>
            <person name="Calhoun S."/>
            <person name="Kuo A."/>
            <person name="Mondo S."/>
            <person name="Pangilinan J."/>
            <person name="Riley R."/>
            <person name="Labutti K."/>
            <person name="Andreopoulos B."/>
            <person name="Lipzen A."/>
            <person name="Chen C."/>
            <person name="Yanf M."/>
            <person name="Daum C."/>
            <person name="Ng V."/>
            <person name="Clum A."/>
            <person name="Steindorff A."/>
            <person name="Ohm R."/>
            <person name="Martin F."/>
            <person name="Silar P."/>
            <person name="Natvig D."/>
            <person name="Lalanne C."/>
            <person name="Gautier V."/>
            <person name="Ament-Velasquez S.L."/>
            <person name="Kruys A."/>
            <person name="Hutchinson M.I."/>
            <person name="Powell A.J."/>
            <person name="Barry K."/>
            <person name="Miller A.N."/>
            <person name="Grigoriev I.V."/>
            <person name="Debuchy R."/>
            <person name="Gladieux P."/>
            <person name="Thoren M.H."/>
            <person name="Johannesson H."/>
        </authorList>
    </citation>
    <scope>NUCLEOTIDE SEQUENCE</scope>
    <source>
        <strain evidence="2">CBS 958.72</strain>
    </source>
</reference>
<feature type="region of interest" description="Disordered" evidence="1">
    <location>
        <begin position="253"/>
        <end position="305"/>
    </location>
</feature>